<comment type="caution">
    <text evidence="6">The sequence shown here is derived from an EMBL/GenBank/DDBJ whole genome shotgun (WGS) entry which is preliminary data.</text>
</comment>
<comment type="similarity">
    <text evidence="2">Belongs to the DUF177 domain family.</text>
</comment>
<evidence type="ECO:0000256" key="2">
    <source>
        <dbReference type="ARBA" id="ARBA00010740"/>
    </source>
</evidence>
<sequence length="170" mass="18174">MSAPLPRWIDPYELVADRARLVGRVPAASMGRLAGLVEALPEAVSVDLAFGLDAERHCTVTGRVEATVVLLCQRCLRPFEAVLASEVSLALVRDEAAAPALPERYDPLVAAGRIALGDLVEDELILALPVVARHEVCEPPVPLAGEAVSPRRANPFAVLARLRREDGESS</sequence>
<comment type="function">
    <text evidence="1">Plays a role in synthesis, processing and/or stability of 23S rRNA.</text>
</comment>
<dbReference type="Proteomes" id="UP000276634">
    <property type="component" value="Unassembled WGS sequence"/>
</dbReference>
<reference evidence="6 7" key="1">
    <citation type="submission" date="2018-11" db="EMBL/GenBank/DDBJ databases">
        <title>Genomic Encyclopedia of Type Strains, Phase IV (KMG-IV): sequencing the most valuable type-strain genomes for metagenomic binning, comparative biology and taxonomic classification.</title>
        <authorList>
            <person name="Goeker M."/>
        </authorList>
    </citation>
    <scope>NUCLEOTIDE SEQUENCE [LARGE SCALE GENOMIC DNA]</scope>
    <source>
        <strain evidence="6 7">DSM 100275</strain>
    </source>
</reference>
<keyword evidence="7" id="KW-1185">Reference proteome</keyword>
<evidence type="ECO:0000313" key="6">
    <source>
        <dbReference type="EMBL" id="ROR32637.1"/>
    </source>
</evidence>
<keyword evidence="4" id="KW-0690">Ribosome biogenesis</keyword>
<dbReference type="GO" id="GO:0005829">
    <property type="term" value="C:cytosol"/>
    <property type="evidence" value="ECO:0007669"/>
    <property type="project" value="TreeGrafter"/>
</dbReference>
<dbReference type="EMBL" id="RJVI01000002">
    <property type="protein sequence ID" value="ROR32637.1"/>
    <property type="molecule type" value="Genomic_DNA"/>
</dbReference>
<protein>
    <recommendedName>
        <fullName evidence="3">Large ribosomal RNA subunit accumulation protein YceD</fullName>
    </recommendedName>
    <alternativeName>
        <fullName evidence="5">23S rRNA accumulation protein YceD</fullName>
    </alternativeName>
</protein>
<dbReference type="RefSeq" id="WP_170165091.1">
    <property type="nucleotide sequence ID" value="NZ_RJVI01000002.1"/>
</dbReference>
<evidence type="ECO:0000256" key="3">
    <source>
        <dbReference type="ARBA" id="ARBA00015716"/>
    </source>
</evidence>
<dbReference type="AlphaFoldDB" id="A0A3N1Y5R7"/>
<evidence type="ECO:0000313" key="7">
    <source>
        <dbReference type="Proteomes" id="UP000276634"/>
    </source>
</evidence>
<dbReference type="InterPro" id="IPR003772">
    <property type="entry name" value="YceD"/>
</dbReference>
<gene>
    <name evidence="6" type="ORF">EDC57_1843</name>
</gene>
<dbReference type="Pfam" id="PF02620">
    <property type="entry name" value="YceD"/>
    <property type="match status" value="1"/>
</dbReference>
<dbReference type="PANTHER" id="PTHR38099">
    <property type="entry name" value="LARGE RIBOSOMAL RNA SUBUNIT ACCUMULATION PROTEIN YCED"/>
    <property type="match status" value="1"/>
</dbReference>
<accession>A0A3N1Y5R7</accession>
<dbReference type="InterPro" id="IPR039255">
    <property type="entry name" value="YceD_bac"/>
</dbReference>
<evidence type="ECO:0000256" key="1">
    <source>
        <dbReference type="ARBA" id="ARBA00002868"/>
    </source>
</evidence>
<proteinExistence type="inferred from homology"/>
<organism evidence="6 7">
    <name type="scientific">Inmirania thermothiophila</name>
    <dbReference type="NCBI Taxonomy" id="1750597"/>
    <lineage>
        <taxon>Bacteria</taxon>
        <taxon>Pseudomonadati</taxon>
        <taxon>Pseudomonadota</taxon>
        <taxon>Gammaproteobacteria</taxon>
        <taxon>Chromatiales</taxon>
        <taxon>Ectothiorhodospiraceae</taxon>
        <taxon>Inmirania</taxon>
    </lineage>
</organism>
<name>A0A3N1Y5R7_9GAMM</name>
<evidence type="ECO:0000256" key="5">
    <source>
        <dbReference type="ARBA" id="ARBA00031841"/>
    </source>
</evidence>
<dbReference type="PANTHER" id="PTHR38099:SF1">
    <property type="entry name" value="LARGE RIBOSOMAL RNA SUBUNIT ACCUMULATION PROTEIN YCED"/>
    <property type="match status" value="1"/>
</dbReference>
<dbReference type="GO" id="GO:0042254">
    <property type="term" value="P:ribosome biogenesis"/>
    <property type="evidence" value="ECO:0007669"/>
    <property type="project" value="UniProtKB-KW"/>
</dbReference>
<evidence type="ECO:0000256" key="4">
    <source>
        <dbReference type="ARBA" id="ARBA00022517"/>
    </source>
</evidence>